<accession>G7Y7M4</accession>
<evidence type="ECO:0000313" key="3">
    <source>
        <dbReference type="Proteomes" id="UP000008909"/>
    </source>
</evidence>
<evidence type="ECO:0000313" key="2">
    <source>
        <dbReference type="EMBL" id="GAA48959.1"/>
    </source>
</evidence>
<dbReference type="AlphaFoldDB" id="G7Y7M4"/>
<organism evidence="2 3">
    <name type="scientific">Clonorchis sinensis</name>
    <name type="common">Chinese liver fluke</name>
    <dbReference type="NCBI Taxonomy" id="79923"/>
    <lineage>
        <taxon>Eukaryota</taxon>
        <taxon>Metazoa</taxon>
        <taxon>Spiralia</taxon>
        <taxon>Lophotrochozoa</taxon>
        <taxon>Platyhelminthes</taxon>
        <taxon>Trematoda</taxon>
        <taxon>Digenea</taxon>
        <taxon>Opisthorchiida</taxon>
        <taxon>Opisthorchiata</taxon>
        <taxon>Opisthorchiidae</taxon>
        <taxon>Clonorchis</taxon>
    </lineage>
</organism>
<keyword evidence="1" id="KW-0812">Transmembrane</keyword>
<evidence type="ECO:0008006" key="4">
    <source>
        <dbReference type="Google" id="ProtNLM"/>
    </source>
</evidence>
<keyword evidence="1" id="KW-1133">Transmembrane helix</keyword>
<feature type="transmembrane region" description="Helical" evidence="1">
    <location>
        <begin position="12"/>
        <end position="27"/>
    </location>
</feature>
<name>G7Y7M4_CLOSI</name>
<gene>
    <name evidence="2" type="ORF">CLF_102267</name>
</gene>
<reference evidence="2" key="1">
    <citation type="journal article" date="2011" name="Genome Biol.">
        <title>The draft genome of the carcinogenic human liver fluke Clonorchis sinensis.</title>
        <authorList>
            <person name="Wang X."/>
            <person name="Chen W."/>
            <person name="Huang Y."/>
            <person name="Sun J."/>
            <person name="Men J."/>
            <person name="Liu H."/>
            <person name="Luo F."/>
            <person name="Guo L."/>
            <person name="Lv X."/>
            <person name="Deng C."/>
            <person name="Zhou C."/>
            <person name="Fan Y."/>
            <person name="Li X."/>
            <person name="Huang L."/>
            <person name="Hu Y."/>
            <person name="Liang C."/>
            <person name="Hu X."/>
            <person name="Xu J."/>
            <person name="Yu X."/>
        </authorList>
    </citation>
    <scope>NUCLEOTIDE SEQUENCE [LARGE SCALE GENOMIC DNA]</scope>
    <source>
        <strain evidence="2">Henan</strain>
    </source>
</reference>
<reference key="2">
    <citation type="submission" date="2011-10" db="EMBL/GenBank/DDBJ databases">
        <title>The genome and transcriptome sequence of Clonorchis sinensis provide insights into the carcinogenic liver fluke.</title>
        <authorList>
            <person name="Wang X."/>
            <person name="Huang Y."/>
            <person name="Chen W."/>
            <person name="Liu H."/>
            <person name="Guo L."/>
            <person name="Chen Y."/>
            <person name="Luo F."/>
            <person name="Zhou W."/>
            <person name="Sun J."/>
            <person name="Mao Q."/>
            <person name="Liang P."/>
            <person name="Zhou C."/>
            <person name="Tian Y."/>
            <person name="Men J."/>
            <person name="Lv X."/>
            <person name="Huang L."/>
            <person name="Zhou J."/>
            <person name="Hu Y."/>
            <person name="Li R."/>
            <person name="Zhang F."/>
            <person name="Lei H."/>
            <person name="Li X."/>
            <person name="Hu X."/>
            <person name="Liang C."/>
            <person name="Xu J."/>
            <person name="Wu Z."/>
            <person name="Yu X."/>
        </authorList>
    </citation>
    <scope>NUCLEOTIDE SEQUENCE</scope>
    <source>
        <strain>Henan</strain>
    </source>
</reference>
<protein>
    <recommendedName>
        <fullName evidence="4">Transmembrane protein</fullName>
    </recommendedName>
</protein>
<keyword evidence="3" id="KW-1185">Reference proteome</keyword>
<evidence type="ECO:0000256" key="1">
    <source>
        <dbReference type="SAM" id="Phobius"/>
    </source>
</evidence>
<sequence>MENVNLIRTTSKFVFAMFSTLWYLWQLRNLGSPRPFTVSLNFGCVDWILIVIVILLGFIVLTAIIIPTAVCISRKWKIKSLQGAKLRSKVNPELEENGVEHIDYEVS</sequence>
<feature type="transmembrane region" description="Helical" evidence="1">
    <location>
        <begin position="47"/>
        <end position="72"/>
    </location>
</feature>
<keyword evidence="1" id="KW-0472">Membrane</keyword>
<dbReference type="Proteomes" id="UP000008909">
    <property type="component" value="Unassembled WGS sequence"/>
</dbReference>
<proteinExistence type="predicted"/>
<dbReference type="EMBL" id="DF142921">
    <property type="protein sequence ID" value="GAA48959.1"/>
    <property type="molecule type" value="Genomic_DNA"/>
</dbReference>